<comment type="caution">
    <text evidence="2">The sequence shown here is derived from an EMBL/GenBank/DDBJ whole genome shotgun (WGS) entry which is preliminary data.</text>
</comment>
<name>A0ABU6W4T9_9FABA</name>
<keyword evidence="1" id="KW-1133">Transmembrane helix</keyword>
<feature type="transmembrane region" description="Helical" evidence="1">
    <location>
        <begin position="98"/>
        <end position="118"/>
    </location>
</feature>
<organism evidence="2 3">
    <name type="scientific">Stylosanthes scabra</name>
    <dbReference type="NCBI Taxonomy" id="79078"/>
    <lineage>
        <taxon>Eukaryota</taxon>
        <taxon>Viridiplantae</taxon>
        <taxon>Streptophyta</taxon>
        <taxon>Embryophyta</taxon>
        <taxon>Tracheophyta</taxon>
        <taxon>Spermatophyta</taxon>
        <taxon>Magnoliopsida</taxon>
        <taxon>eudicotyledons</taxon>
        <taxon>Gunneridae</taxon>
        <taxon>Pentapetalae</taxon>
        <taxon>rosids</taxon>
        <taxon>fabids</taxon>
        <taxon>Fabales</taxon>
        <taxon>Fabaceae</taxon>
        <taxon>Papilionoideae</taxon>
        <taxon>50 kb inversion clade</taxon>
        <taxon>dalbergioids sensu lato</taxon>
        <taxon>Dalbergieae</taxon>
        <taxon>Pterocarpus clade</taxon>
        <taxon>Stylosanthes</taxon>
    </lineage>
</organism>
<accession>A0ABU6W4T9</accession>
<evidence type="ECO:0000313" key="2">
    <source>
        <dbReference type="EMBL" id="MED6180354.1"/>
    </source>
</evidence>
<evidence type="ECO:0000313" key="3">
    <source>
        <dbReference type="Proteomes" id="UP001341840"/>
    </source>
</evidence>
<gene>
    <name evidence="2" type="ORF">PIB30_009422</name>
</gene>
<evidence type="ECO:0000256" key="1">
    <source>
        <dbReference type="SAM" id="Phobius"/>
    </source>
</evidence>
<keyword evidence="1" id="KW-0812">Transmembrane</keyword>
<protein>
    <submittedName>
        <fullName evidence="2">Uncharacterized protein</fullName>
    </submittedName>
</protein>
<keyword evidence="3" id="KW-1185">Reference proteome</keyword>
<keyword evidence="1" id="KW-0472">Membrane</keyword>
<proteinExistence type="predicted"/>
<sequence>MAVESAVNNSVLKELVEPAITRPTARIPLITVVNPYRRAITLASRGVRIAMLEPPNAYTRKLHMRTHECRIYPMGVPPKARVCTHGSILCVRMGSRNVLLGFVAILSFLSLSPATSALNLDIRSENRFTLDIVESKRNLF</sequence>
<dbReference type="Proteomes" id="UP001341840">
    <property type="component" value="Unassembled WGS sequence"/>
</dbReference>
<reference evidence="2 3" key="1">
    <citation type="journal article" date="2023" name="Plants (Basel)">
        <title>Bridging the Gap: Combining Genomics and Transcriptomics Approaches to Understand Stylosanthes scabra, an Orphan Legume from the Brazilian Caatinga.</title>
        <authorList>
            <person name="Ferreira-Neto J.R.C."/>
            <person name="da Silva M.D."/>
            <person name="Binneck E."/>
            <person name="de Melo N.F."/>
            <person name="da Silva R.H."/>
            <person name="de Melo A.L.T.M."/>
            <person name="Pandolfi V."/>
            <person name="Bustamante F.O."/>
            <person name="Brasileiro-Vidal A.C."/>
            <person name="Benko-Iseppon A.M."/>
        </authorList>
    </citation>
    <scope>NUCLEOTIDE SEQUENCE [LARGE SCALE GENOMIC DNA]</scope>
    <source>
        <tissue evidence="2">Leaves</tissue>
    </source>
</reference>
<dbReference type="EMBL" id="JASCZI010181264">
    <property type="protein sequence ID" value="MED6180354.1"/>
    <property type="molecule type" value="Genomic_DNA"/>
</dbReference>